<keyword evidence="8 14" id="KW-0256">Endoplasmic reticulum</keyword>
<evidence type="ECO:0000256" key="6">
    <source>
        <dbReference type="ARBA" id="ARBA00022679"/>
    </source>
</evidence>
<dbReference type="EC" id="2.4.1.258" evidence="3 14"/>
<keyword evidence="10 14" id="KW-0472">Membrane</keyword>
<evidence type="ECO:0000256" key="9">
    <source>
        <dbReference type="ARBA" id="ARBA00022989"/>
    </source>
</evidence>
<comment type="similarity">
    <text evidence="13">Belongs to the glycosyltransferase ALG3 family.</text>
</comment>
<keyword evidence="6 14" id="KW-0808">Transferase</keyword>
<dbReference type="AlphaFoldDB" id="A0A0C9TWA1"/>
<feature type="transmembrane region" description="Helical" evidence="14">
    <location>
        <begin position="264"/>
        <end position="282"/>
    </location>
</feature>
<feature type="transmembrane region" description="Helical" evidence="14">
    <location>
        <begin position="172"/>
        <end position="198"/>
    </location>
</feature>
<comment type="pathway">
    <text evidence="2 14">Protein modification; protein glycosylation.</text>
</comment>
<comment type="subcellular location">
    <subcellularLocation>
        <location evidence="1 14">Endoplasmic reticulum membrane</location>
        <topology evidence="1 14">Multi-pass membrane protein</topology>
    </subcellularLocation>
</comment>
<evidence type="ECO:0000256" key="7">
    <source>
        <dbReference type="ARBA" id="ARBA00022692"/>
    </source>
</evidence>
<dbReference type="Pfam" id="PF05208">
    <property type="entry name" value="ALG3"/>
    <property type="match status" value="1"/>
</dbReference>
<comment type="function">
    <text evidence="11 14">Dol-P-Man:Man(5)GlcNAc(2)-PP-Dol alpha-1,3-mannosyltransferase that operates in the biosynthetic pathway of dolichol-linked oligosaccharides, the glycan precursors employed in protein asparagine (N)-glycosylation. The assembly of dolichol-linked oligosaccharides begins on the cytosolic side of the endoplasmic reticulum membrane and finishes in its lumen. The sequential addition of sugars to dolichol pyrophosphate produces dolichol-linked oligosaccharides containing fourteen sugars, including two GlcNAcs, nine mannoses and three glucoses. Once assembled, the oligosaccharide is transferred from the lipid to nascent proteins by oligosaccharyltransferases. In the lumen of the endoplasmic reticulum, adds the first dolichyl beta-D-mannosyl phosphate derived mannose in an alpha-1,3 linkage to Man(5)GlcNAc(2)-PP-dolichol to produce Man(6)GlcNAc(2)-PP-dolichol.</text>
</comment>
<protein>
    <recommendedName>
        <fullName evidence="4 14">Dol-P-Man:Man(5)GlcNAc(2)-PP-Dol alpha-1,3-mannosyltransferase</fullName>
        <ecNumber evidence="3 14">2.4.1.258</ecNumber>
    </recommendedName>
    <alternativeName>
        <fullName evidence="14">Dol-P-Man-dependent alpha(1-3)-mannosyltransferase</fullName>
    </alternativeName>
</protein>
<keyword evidence="16" id="KW-1185">Reference proteome</keyword>
<reference evidence="15 16" key="1">
    <citation type="submission" date="2014-06" db="EMBL/GenBank/DDBJ databases">
        <title>Evolutionary Origins and Diversification of the Mycorrhizal Mutualists.</title>
        <authorList>
            <consortium name="DOE Joint Genome Institute"/>
            <consortium name="Mycorrhizal Genomics Consortium"/>
            <person name="Kohler A."/>
            <person name="Kuo A."/>
            <person name="Nagy L.G."/>
            <person name="Floudas D."/>
            <person name="Copeland A."/>
            <person name="Barry K.W."/>
            <person name="Cichocki N."/>
            <person name="Veneault-Fourrey C."/>
            <person name="LaButti K."/>
            <person name="Lindquist E.A."/>
            <person name="Lipzen A."/>
            <person name="Lundell T."/>
            <person name="Morin E."/>
            <person name="Murat C."/>
            <person name="Riley R."/>
            <person name="Ohm R."/>
            <person name="Sun H."/>
            <person name="Tunlid A."/>
            <person name="Henrissat B."/>
            <person name="Grigoriev I.V."/>
            <person name="Hibbett D.S."/>
            <person name="Martin F."/>
        </authorList>
    </citation>
    <scope>NUCLEOTIDE SEQUENCE [LARGE SCALE GENOMIC DNA]</scope>
    <source>
        <strain evidence="15 16">SS14</strain>
    </source>
</reference>
<evidence type="ECO:0000256" key="8">
    <source>
        <dbReference type="ARBA" id="ARBA00022824"/>
    </source>
</evidence>
<organism evidence="15 16">
    <name type="scientific">Sphaerobolus stellatus (strain SS14)</name>
    <dbReference type="NCBI Taxonomy" id="990650"/>
    <lineage>
        <taxon>Eukaryota</taxon>
        <taxon>Fungi</taxon>
        <taxon>Dikarya</taxon>
        <taxon>Basidiomycota</taxon>
        <taxon>Agaricomycotina</taxon>
        <taxon>Agaricomycetes</taxon>
        <taxon>Phallomycetidae</taxon>
        <taxon>Geastrales</taxon>
        <taxon>Sphaerobolaceae</taxon>
        <taxon>Sphaerobolus</taxon>
    </lineage>
</organism>
<feature type="transmembrane region" description="Helical" evidence="14">
    <location>
        <begin position="210"/>
        <end position="228"/>
    </location>
</feature>
<evidence type="ECO:0000256" key="2">
    <source>
        <dbReference type="ARBA" id="ARBA00004922"/>
    </source>
</evidence>
<evidence type="ECO:0000256" key="5">
    <source>
        <dbReference type="ARBA" id="ARBA00022676"/>
    </source>
</evidence>
<keyword evidence="7 14" id="KW-0812">Transmembrane</keyword>
<dbReference type="InterPro" id="IPR007873">
    <property type="entry name" value="Glycosyltransferase_ALG3"/>
</dbReference>
<accession>A0A0C9TWA1</accession>
<feature type="transmembrane region" description="Helical" evidence="14">
    <location>
        <begin position="104"/>
        <end position="122"/>
    </location>
</feature>
<comment type="catalytic activity">
    <reaction evidence="12 14">
        <text>an alpha-D-Man-(1-&gt;2)-alpha-D-Man-(1-&gt;2)-alpha-D-Man-(1-&gt;3)-[alpha-D-Man-(1-&gt;6)]-beta-D-Man-(1-&gt;4)-beta-D-GlcNAc-(1-&gt;4)-alpha-D-GlcNAc-diphospho-di-trans,poly-cis-dolichol + a di-trans,poly-cis-dolichyl beta-D-mannosyl phosphate = an alpha-D-Man-(1-&gt;2)-alpha-D-Man-(1-&gt;2)-alpha-D-Man-(1-&gt;3)-[alpha-D-Man-(1-&gt;3)-alpha-D-Man-(1-&gt;6)]-beta-D-Man-(1-&gt;4)-beta-D-GlcNAc-(1-&gt;4)-alpha-D-GlcNAc-diphospho-di-trans,poly-cis-dolichol + a di-trans,poly-cis-dolichyl phosphate + H(+)</text>
        <dbReference type="Rhea" id="RHEA:29527"/>
        <dbReference type="Rhea" id="RHEA-COMP:19498"/>
        <dbReference type="Rhea" id="RHEA-COMP:19501"/>
        <dbReference type="Rhea" id="RHEA-COMP:19516"/>
        <dbReference type="Rhea" id="RHEA-COMP:19517"/>
        <dbReference type="ChEBI" id="CHEBI:15378"/>
        <dbReference type="ChEBI" id="CHEBI:57683"/>
        <dbReference type="ChEBI" id="CHEBI:58211"/>
        <dbReference type="ChEBI" id="CHEBI:132515"/>
        <dbReference type="ChEBI" id="CHEBI:132516"/>
        <dbReference type="EC" id="2.4.1.258"/>
    </reaction>
    <physiologicalReaction direction="left-to-right" evidence="12 14">
        <dbReference type="Rhea" id="RHEA:29528"/>
    </physiologicalReaction>
</comment>
<dbReference type="HOGENOM" id="CLU_035382_3_0_1"/>
<evidence type="ECO:0000256" key="1">
    <source>
        <dbReference type="ARBA" id="ARBA00004477"/>
    </source>
</evidence>
<evidence type="ECO:0000256" key="3">
    <source>
        <dbReference type="ARBA" id="ARBA00011964"/>
    </source>
</evidence>
<proteinExistence type="inferred from homology"/>
<evidence type="ECO:0000256" key="11">
    <source>
        <dbReference type="ARBA" id="ARBA00044743"/>
    </source>
</evidence>
<dbReference type="EMBL" id="KN837197">
    <property type="protein sequence ID" value="KIJ34658.1"/>
    <property type="molecule type" value="Genomic_DNA"/>
</dbReference>
<dbReference type="PANTHER" id="PTHR12646">
    <property type="entry name" value="NOT56 - RELATED"/>
    <property type="match status" value="1"/>
</dbReference>
<feature type="transmembrane region" description="Helical" evidence="14">
    <location>
        <begin position="143"/>
        <end position="166"/>
    </location>
</feature>
<name>A0A0C9TWA1_SPHS4</name>
<sequence>MSAVAVHWTKQLLFNPRYFWAVAAGIIVGDAVLTQLIIRYVSFTEIDWETYMYHIDLFTKGERNYALIVGPSGPLVYPAGHVWIHRFLSSITNSGLNLRLAQQIYGGLYLLSNVLTCAIYRRGGVPNYVLLTLPLSKRLHSIFVLRLFNDGWTLILSQMAILAYAYNLDDLGSILLSAALSVKMSVLLYVPGLLVILFKKHGLVGTLRHVATIITVQLAIASTFLQSYPKEYLANAFEFSRVFIYRWTVNWRFVSEETFLSHKWAYILLAGHLSTLCLFAWFKWCRSDGGTINVLFRGLQNPLSRPSSRAVSSDQIITVLFTSNLIGIIFARSLHYQFYSWYAQQLPFLLSRTKFPYALRLILLACIEYCWNVFPSTYLSSRLLLAANLGVLYGIWNGFPEGVDGSLGEKRETIKTD</sequence>
<dbReference type="PANTHER" id="PTHR12646:SF0">
    <property type="entry name" value="DOL-P-MAN:MAN(5)GLCNAC(2)-PP-DOL ALPHA-1,3-MANNOSYLTRANSFERASE"/>
    <property type="match status" value="1"/>
</dbReference>
<evidence type="ECO:0000256" key="14">
    <source>
        <dbReference type="RuleBase" id="RU364047"/>
    </source>
</evidence>
<dbReference type="Proteomes" id="UP000054279">
    <property type="component" value="Unassembled WGS sequence"/>
</dbReference>
<keyword evidence="5 14" id="KW-0328">Glycosyltransferase</keyword>
<evidence type="ECO:0000313" key="15">
    <source>
        <dbReference type="EMBL" id="KIJ34658.1"/>
    </source>
</evidence>
<evidence type="ECO:0000256" key="10">
    <source>
        <dbReference type="ARBA" id="ARBA00023136"/>
    </source>
</evidence>
<dbReference type="OrthoDB" id="20028at2759"/>
<feature type="transmembrane region" description="Helical" evidence="14">
    <location>
        <begin position="64"/>
        <end position="84"/>
    </location>
</feature>
<dbReference type="GO" id="GO:0052925">
    <property type="term" value="F:dol-P-Man:Man(5)GlcNAc(2)-PP-Dol alpha-1,3-mannosyltransferase activity"/>
    <property type="evidence" value="ECO:0007669"/>
    <property type="project" value="UniProtKB-EC"/>
</dbReference>
<gene>
    <name evidence="15" type="ORF">M422DRAFT_181869</name>
</gene>
<evidence type="ECO:0000256" key="12">
    <source>
        <dbReference type="ARBA" id="ARBA00049506"/>
    </source>
</evidence>
<evidence type="ECO:0000256" key="13">
    <source>
        <dbReference type="ARBA" id="ARBA00093457"/>
    </source>
</evidence>
<evidence type="ECO:0000313" key="16">
    <source>
        <dbReference type="Proteomes" id="UP000054279"/>
    </source>
</evidence>
<dbReference type="GO" id="GO:0005789">
    <property type="term" value="C:endoplasmic reticulum membrane"/>
    <property type="evidence" value="ECO:0007669"/>
    <property type="project" value="UniProtKB-SubCell"/>
</dbReference>
<dbReference type="UniPathway" id="UPA00378"/>
<keyword evidence="9 14" id="KW-1133">Transmembrane helix</keyword>
<feature type="transmembrane region" description="Helical" evidence="14">
    <location>
        <begin position="18"/>
        <end position="43"/>
    </location>
</feature>
<evidence type="ECO:0000256" key="4">
    <source>
        <dbReference type="ARBA" id="ARBA00015561"/>
    </source>
</evidence>